<protein>
    <submittedName>
        <fullName evidence="4">Glutathione S-transferase</fullName>
    </submittedName>
</protein>
<dbReference type="InterPro" id="IPR036249">
    <property type="entry name" value="Thioredoxin-like_sf"/>
</dbReference>
<dbReference type="InterPro" id="IPR010987">
    <property type="entry name" value="Glutathione-S-Trfase_C-like"/>
</dbReference>
<dbReference type="GO" id="GO:0005634">
    <property type="term" value="C:nucleus"/>
    <property type="evidence" value="ECO:0007669"/>
    <property type="project" value="TreeGrafter"/>
</dbReference>
<dbReference type="Gene3D" id="3.40.30.10">
    <property type="entry name" value="Glutaredoxin"/>
    <property type="match status" value="1"/>
</dbReference>
<comment type="similarity">
    <text evidence="1">Belongs to the GST superfamily.</text>
</comment>
<sequence length="213" mass="24540">MTGQTIGKLHAQLSVPKTLRILVIADINGFELETTPEFQIGKDTKDEAFLAKFPMGQSPSFEASNGLCLAESSAISIYIAELKKDTTLFGKTPEDRAKVMQFIFNNDTQIEKHVSTILYPILGYMKHNQDNEDLAYTYLDRNLTFYNNELATKEYLVADQLTLADIFFFFNMLAPYKYFLSEERKTKFSNVTKFMDKFYKEEKFAKVLVHLNN</sequence>
<dbReference type="STRING" id="796925.A0A137P7D8"/>
<dbReference type="AlphaFoldDB" id="A0A137P7D8"/>
<evidence type="ECO:0000259" key="2">
    <source>
        <dbReference type="PROSITE" id="PS50404"/>
    </source>
</evidence>
<evidence type="ECO:0000259" key="3">
    <source>
        <dbReference type="PROSITE" id="PS50405"/>
    </source>
</evidence>
<dbReference type="InterPro" id="IPR036282">
    <property type="entry name" value="Glutathione-S-Trfase_C_sf"/>
</dbReference>
<feature type="domain" description="GST C-terminal" evidence="3">
    <location>
        <begin position="92"/>
        <end position="213"/>
    </location>
</feature>
<dbReference type="OrthoDB" id="249703at2759"/>
<dbReference type="InterPro" id="IPR040079">
    <property type="entry name" value="Glutathione_S-Trfase"/>
</dbReference>
<gene>
    <name evidence="4" type="ORF">CONCODRAFT_70320</name>
</gene>
<proteinExistence type="inferred from homology"/>
<evidence type="ECO:0000313" key="4">
    <source>
        <dbReference type="EMBL" id="KXN70841.1"/>
    </source>
</evidence>
<dbReference type="GO" id="GO:0006414">
    <property type="term" value="P:translational elongation"/>
    <property type="evidence" value="ECO:0007669"/>
    <property type="project" value="TreeGrafter"/>
</dbReference>
<keyword evidence="5" id="KW-1185">Reference proteome</keyword>
<dbReference type="EMBL" id="KQ964491">
    <property type="protein sequence ID" value="KXN70841.1"/>
    <property type="molecule type" value="Genomic_DNA"/>
</dbReference>
<dbReference type="SFLD" id="SFLDS00019">
    <property type="entry name" value="Glutathione_Transferase_(cytos"/>
    <property type="match status" value="1"/>
</dbReference>
<dbReference type="PROSITE" id="PS50405">
    <property type="entry name" value="GST_CTER"/>
    <property type="match status" value="1"/>
</dbReference>
<dbReference type="Gene3D" id="1.20.1050.10">
    <property type="match status" value="1"/>
</dbReference>
<evidence type="ECO:0000313" key="5">
    <source>
        <dbReference type="Proteomes" id="UP000070444"/>
    </source>
</evidence>
<name>A0A137P7D8_CONC2</name>
<feature type="domain" description="GST N-terminal" evidence="2">
    <location>
        <begin position="5"/>
        <end position="87"/>
    </location>
</feature>
<dbReference type="PANTHER" id="PTHR43986:SF1">
    <property type="entry name" value="ELONGATION FACTOR 1-GAMMA"/>
    <property type="match status" value="1"/>
</dbReference>
<dbReference type="GO" id="GO:0005737">
    <property type="term" value="C:cytoplasm"/>
    <property type="evidence" value="ECO:0007669"/>
    <property type="project" value="TreeGrafter"/>
</dbReference>
<dbReference type="Proteomes" id="UP000070444">
    <property type="component" value="Unassembled WGS sequence"/>
</dbReference>
<reference evidence="4 5" key="1">
    <citation type="journal article" date="2015" name="Genome Biol. Evol.">
        <title>Phylogenomic analyses indicate that early fungi evolved digesting cell walls of algal ancestors of land plants.</title>
        <authorList>
            <person name="Chang Y."/>
            <person name="Wang S."/>
            <person name="Sekimoto S."/>
            <person name="Aerts A.L."/>
            <person name="Choi C."/>
            <person name="Clum A."/>
            <person name="LaButti K.M."/>
            <person name="Lindquist E.A."/>
            <person name="Yee Ngan C."/>
            <person name="Ohm R.A."/>
            <person name="Salamov A.A."/>
            <person name="Grigoriev I.V."/>
            <person name="Spatafora J.W."/>
            <person name="Berbee M.L."/>
        </authorList>
    </citation>
    <scope>NUCLEOTIDE SEQUENCE [LARGE SCALE GENOMIC DNA]</scope>
    <source>
        <strain evidence="4 5">NRRL 28638</strain>
    </source>
</reference>
<dbReference type="PROSITE" id="PS50404">
    <property type="entry name" value="GST_NTER"/>
    <property type="match status" value="1"/>
</dbReference>
<accession>A0A137P7D8</accession>
<dbReference type="InterPro" id="IPR004046">
    <property type="entry name" value="GST_C"/>
</dbReference>
<keyword evidence="4" id="KW-0808">Transferase</keyword>
<dbReference type="InterPro" id="IPR004045">
    <property type="entry name" value="Glutathione_S-Trfase_N"/>
</dbReference>
<dbReference type="CDD" id="cd03044">
    <property type="entry name" value="GST_N_EF1Bgamma"/>
    <property type="match status" value="1"/>
</dbReference>
<dbReference type="Pfam" id="PF00043">
    <property type="entry name" value="GST_C"/>
    <property type="match status" value="1"/>
</dbReference>
<evidence type="ECO:0000256" key="1">
    <source>
        <dbReference type="RuleBase" id="RU003494"/>
    </source>
</evidence>
<dbReference type="SUPFAM" id="SSF47616">
    <property type="entry name" value="GST C-terminal domain-like"/>
    <property type="match status" value="1"/>
</dbReference>
<dbReference type="GO" id="GO:0016740">
    <property type="term" value="F:transferase activity"/>
    <property type="evidence" value="ECO:0007669"/>
    <property type="project" value="UniProtKB-KW"/>
</dbReference>
<dbReference type="PANTHER" id="PTHR43986">
    <property type="entry name" value="ELONGATION FACTOR 1-GAMMA"/>
    <property type="match status" value="1"/>
</dbReference>
<organism evidence="4 5">
    <name type="scientific">Conidiobolus coronatus (strain ATCC 28846 / CBS 209.66 / NRRL 28638)</name>
    <name type="common">Delacroixia coronata</name>
    <dbReference type="NCBI Taxonomy" id="796925"/>
    <lineage>
        <taxon>Eukaryota</taxon>
        <taxon>Fungi</taxon>
        <taxon>Fungi incertae sedis</taxon>
        <taxon>Zoopagomycota</taxon>
        <taxon>Entomophthoromycotina</taxon>
        <taxon>Entomophthoromycetes</taxon>
        <taxon>Entomophthorales</taxon>
        <taxon>Ancylistaceae</taxon>
        <taxon>Conidiobolus</taxon>
    </lineage>
</organism>
<dbReference type="SFLD" id="SFLDG00358">
    <property type="entry name" value="Main_(cytGST)"/>
    <property type="match status" value="1"/>
</dbReference>
<dbReference type="Pfam" id="PF02798">
    <property type="entry name" value="GST_N"/>
    <property type="match status" value="1"/>
</dbReference>
<dbReference type="InterPro" id="IPR050802">
    <property type="entry name" value="EF-GSTs"/>
</dbReference>
<dbReference type="SUPFAM" id="SSF52833">
    <property type="entry name" value="Thioredoxin-like"/>
    <property type="match status" value="1"/>
</dbReference>